<evidence type="ECO:0000313" key="10">
    <source>
        <dbReference type="Proteomes" id="UP000539642"/>
    </source>
</evidence>
<dbReference type="InterPro" id="IPR011055">
    <property type="entry name" value="Dup_hybrid_motif"/>
</dbReference>
<dbReference type="CDD" id="cd12797">
    <property type="entry name" value="M23_peptidase"/>
    <property type="match status" value="1"/>
</dbReference>
<keyword evidence="3" id="KW-0479">Metal-binding</keyword>
<dbReference type="PANTHER" id="PTHR21666">
    <property type="entry name" value="PEPTIDASE-RELATED"/>
    <property type="match status" value="1"/>
</dbReference>
<feature type="domain" description="M23ase beta-sheet core" evidence="8">
    <location>
        <begin position="206"/>
        <end position="300"/>
    </location>
</feature>
<evidence type="ECO:0000259" key="8">
    <source>
        <dbReference type="Pfam" id="PF01551"/>
    </source>
</evidence>
<sequence length="320" mass="35147">MSNHFYIILTSDSGKTRRLSIDRKILTVISGMVLLTLVALVVSSSLTLGLFATNRHHAKQIGHLREQLRHSTQLLARQQQSSEQMKQQMSLEIANLEMDKARQAASFSEEKNEIIASTVSELNARSEHLKEVMDSLGLKIKRSSYARQDSGGPFVPSDNSEHDQLLVTTEKYLETVRYTPLGKPVPGPISSRFGSRLDPVNNEGAYHTGLDFRAGKGDKVFATGAGVVVMASRNGNYGNNVQVDHGNGYVSSFAHLDRFLVKKGDRVERGQVIGLVGSTGRTTGAHLHYEISLNNKTINPEKLMQVAGITLPGPRPSTRN</sequence>
<dbReference type="Gene3D" id="2.70.70.10">
    <property type="entry name" value="Glucose Permease (Domain IIA)"/>
    <property type="match status" value="1"/>
</dbReference>
<dbReference type="InterPro" id="IPR016047">
    <property type="entry name" value="M23ase_b-sheet_dom"/>
</dbReference>
<evidence type="ECO:0000256" key="4">
    <source>
        <dbReference type="ARBA" id="ARBA00022801"/>
    </source>
</evidence>
<keyword evidence="10" id="KW-1185">Reference proteome</keyword>
<evidence type="ECO:0000256" key="2">
    <source>
        <dbReference type="ARBA" id="ARBA00022670"/>
    </source>
</evidence>
<comment type="cofactor">
    <cofactor evidence="1">
        <name>Zn(2+)</name>
        <dbReference type="ChEBI" id="CHEBI:29105"/>
    </cofactor>
</comment>
<dbReference type="InterPro" id="IPR050570">
    <property type="entry name" value="Cell_wall_metabolism_enzyme"/>
</dbReference>
<evidence type="ECO:0000256" key="1">
    <source>
        <dbReference type="ARBA" id="ARBA00001947"/>
    </source>
</evidence>
<dbReference type="PANTHER" id="PTHR21666:SF288">
    <property type="entry name" value="CELL DIVISION PROTEIN YTFB"/>
    <property type="match status" value="1"/>
</dbReference>
<keyword evidence="7" id="KW-1133">Transmembrane helix</keyword>
<dbReference type="SUPFAM" id="SSF51261">
    <property type="entry name" value="Duplicated hybrid motif"/>
    <property type="match status" value="1"/>
</dbReference>
<keyword evidence="6" id="KW-0482">Metalloprotease</keyword>
<keyword evidence="5" id="KW-0862">Zinc</keyword>
<evidence type="ECO:0000313" key="9">
    <source>
        <dbReference type="EMBL" id="MBB5347336.1"/>
    </source>
</evidence>
<comment type="caution">
    <text evidence="9">The sequence shown here is derived from an EMBL/GenBank/DDBJ whole genome shotgun (WGS) entry which is preliminary data.</text>
</comment>
<keyword evidence="2" id="KW-0645">Protease</keyword>
<name>A0A840UR84_9BACT</name>
<dbReference type="Pfam" id="PF01551">
    <property type="entry name" value="Peptidase_M23"/>
    <property type="match status" value="1"/>
</dbReference>
<organism evidence="9 10">
    <name type="scientific">Desulfoprunum benzoelyticum</name>
    <dbReference type="NCBI Taxonomy" id="1506996"/>
    <lineage>
        <taxon>Bacteria</taxon>
        <taxon>Pseudomonadati</taxon>
        <taxon>Thermodesulfobacteriota</taxon>
        <taxon>Desulfobulbia</taxon>
        <taxon>Desulfobulbales</taxon>
        <taxon>Desulfobulbaceae</taxon>
        <taxon>Desulfoprunum</taxon>
    </lineage>
</organism>
<dbReference type="AlphaFoldDB" id="A0A840UR84"/>
<dbReference type="GO" id="GO:0046872">
    <property type="term" value="F:metal ion binding"/>
    <property type="evidence" value="ECO:0007669"/>
    <property type="project" value="UniProtKB-KW"/>
</dbReference>
<evidence type="ECO:0000256" key="3">
    <source>
        <dbReference type="ARBA" id="ARBA00022723"/>
    </source>
</evidence>
<gene>
    <name evidence="9" type="ORF">HNQ81_001049</name>
</gene>
<feature type="transmembrane region" description="Helical" evidence="7">
    <location>
        <begin position="25"/>
        <end position="51"/>
    </location>
</feature>
<dbReference type="Proteomes" id="UP000539642">
    <property type="component" value="Unassembled WGS sequence"/>
</dbReference>
<proteinExistence type="predicted"/>
<keyword evidence="4 9" id="KW-0378">Hydrolase</keyword>
<reference evidence="9 10" key="1">
    <citation type="submission" date="2020-08" db="EMBL/GenBank/DDBJ databases">
        <title>Genomic Encyclopedia of Type Strains, Phase IV (KMG-IV): sequencing the most valuable type-strain genomes for metagenomic binning, comparative biology and taxonomic classification.</title>
        <authorList>
            <person name="Goeker M."/>
        </authorList>
    </citation>
    <scope>NUCLEOTIDE SEQUENCE [LARGE SCALE GENOMIC DNA]</scope>
    <source>
        <strain evidence="9 10">DSM 28570</strain>
    </source>
</reference>
<dbReference type="GO" id="GO:0006508">
    <property type="term" value="P:proteolysis"/>
    <property type="evidence" value="ECO:0007669"/>
    <property type="project" value="UniProtKB-KW"/>
</dbReference>
<evidence type="ECO:0000256" key="7">
    <source>
        <dbReference type="SAM" id="Phobius"/>
    </source>
</evidence>
<accession>A0A840UR84</accession>
<dbReference type="EMBL" id="JACHEO010000003">
    <property type="protein sequence ID" value="MBB5347336.1"/>
    <property type="molecule type" value="Genomic_DNA"/>
</dbReference>
<evidence type="ECO:0000256" key="6">
    <source>
        <dbReference type="ARBA" id="ARBA00023049"/>
    </source>
</evidence>
<dbReference type="RefSeq" id="WP_183348992.1">
    <property type="nucleotide sequence ID" value="NZ_JACHEO010000003.1"/>
</dbReference>
<keyword evidence="7" id="KW-0812">Transmembrane</keyword>
<protein>
    <submittedName>
        <fullName evidence="9">Murein DD-endopeptidase MepM/ murein hydrolase activator NlpD</fullName>
    </submittedName>
</protein>
<evidence type="ECO:0000256" key="5">
    <source>
        <dbReference type="ARBA" id="ARBA00022833"/>
    </source>
</evidence>
<keyword evidence="7" id="KW-0472">Membrane</keyword>
<dbReference type="GO" id="GO:0004222">
    <property type="term" value="F:metalloendopeptidase activity"/>
    <property type="evidence" value="ECO:0007669"/>
    <property type="project" value="TreeGrafter"/>
</dbReference>